<accession>Q2S7J2</accession>
<dbReference type="EMBL" id="CP000155">
    <property type="protein sequence ID" value="ABC33382.1"/>
    <property type="molecule type" value="Genomic_DNA"/>
</dbReference>
<organism evidence="1 2">
    <name type="scientific">Hahella chejuensis (strain KCTC 2396)</name>
    <dbReference type="NCBI Taxonomy" id="349521"/>
    <lineage>
        <taxon>Bacteria</taxon>
        <taxon>Pseudomonadati</taxon>
        <taxon>Pseudomonadota</taxon>
        <taxon>Gammaproteobacteria</taxon>
        <taxon>Oceanospirillales</taxon>
        <taxon>Hahellaceae</taxon>
        <taxon>Hahella</taxon>
    </lineage>
</organism>
<dbReference type="Proteomes" id="UP000000238">
    <property type="component" value="Chromosome"/>
</dbReference>
<keyword evidence="2" id="KW-1185">Reference proteome</keyword>
<dbReference type="AlphaFoldDB" id="Q2S7J2"/>
<protein>
    <submittedName>
        <fullName evidence="1">Uncharacterized protein</fullName>
    </submittedName>
</protein>
<gene>
    <name evidence="1" type="ordered locus">HCH_06758</name>
</gene>
<sequence>MSTPSFEATSINRDFSPQKKLTFYIHISLAFL</sequence>
<proteinExistence type="predicted"/>
<evidence type="ECO:0000313" key="2">
    <source>
        <dbReference type="Proteomes" id="UP000000238"/>
    </source>
</evidence>
<dbReference type="HOGENOM" id="CLU_3389719_0_0_6"/>
<reference evidence="1 2" key="1">
    <citation type="journal article" date="2005" name="Nucleic Acids Res.">
        <title>Genomic blueprint of Hahella chejuensis, a marine microbe producing an algicidal agent.</title>
        <authorList>
            <person name="Jeong H."/>
            <person name="Yim J.H."/>
            <person name="Lee C."/>
            <person name="Choi S.-H."/>
            <person name="Park Y.K."/>
            <person name="Yoon S.H."/>
            <person name="Hur C.-G."/>
            <person name="Kang H.-Y."/>
            <person name="Kim D."/>
            <person name="Lee H.H."/>
            <person name="Park K.H."/>
            <person name="Park S.-H."/>
            <person name="Park H.-S."/>
            <person name="Lee H.K."/>
            <person name="Oh T.K."/>
            <person name="Kim J.F."/>
        </authorList>
    </citation>
    <scope>NUCLEOTIDE SEQUENCE [LARGE SCALE GENOMIC DNA]</scope>
    <source>
        <strain evidence="1 2">KCTC 2396</strain>
    </source>
</reference>
<name>Q2S7J2_HAHCH</name>
<evidence type="ECO:0000313" key="1">
    <source>
        <dbReference type="EMBL" id="ABC33382.1"/>
    </source>
</evidence>
<dbReference type="KEGG" id="hch:HCH_06758"/>